<dbReference type="InterPro" id="IPR038538">
    <property type="entry name" value="MTERF_sf"/>
</dbReference>
<dbReference type="GO" id="GO:0003676">
    <property type="term" value="F:nucleic acid binding"/>
    <property type="evidence" value="ECO:0007669"/>
    <property type="project" value="InterPro"/>
</dbReference>
<proteinExistence type="inferred from homology"/>
<name>A0A835HMR2_9MAGN</name>
<evidence type="ECO:0000256" key="1">
    <source>
        <dbReference type="ARBA" id="ARBA00007692"/>
    </source>
</evidence>
<comment type="caution">
    <text evidence="4">The sequence shown here is derived from an EMBL/GenBank/DDBJ whole genome shotgun (WGS) entry which is preliminary data.</text>
</comment>
<dbReference type="FunFam" id="1.25.70.10:FF:000001">
    <property type="entry name" value="Mitochondrial transcription termination factor-like"/>
    <property type="match status" value="1"/>
</dbReference>
<evidence type="ECO:0000313" key="4">
    <source>
        <dbReference type="EMBL" id="KAF9599743.1"/>
    </source>
</evidence>
<evidence type="ECO:0000256" key="3">
    <source>
        <dbReference type="ARBA" id="ARBA00022946"/>
    </source>
</evidence>
<accession>A0A835HMR2</accession>
<protein>
    <submittedName>
        <fullName evidence="4">Uncharacterized protein</fullName>
    </submittedName>
</protein>
<dbReference type="SMART" id="SM00733">
    <property type="entry name" value="Mterf"/>
    <property type="match status" value="5"/>
</dbReference>
<evidence type="ECO:0000256" key="2">
    <source>
        <dbReference type="ARBA" id="ARBA00022472"/>
    </source>
</evidence>
<dbReference type="PANTHER" id="PTHR13068">
    <property type="entry name" value="CGI-12 PROTEIN-RELATED"/>
    <property type="match status" value="1"/>
</dbReference>
<dbReference type="Pfam" id="PF02536">
    <property type="entry name" value="mTERF"/>
    <property type="match status" value="2"/>
</dbReference>
<keyword evidence="2" id="KW-0806">Transcription termination</keyword>
<keyword evidence="2" id="KW-0805">Transcription regulation</keyword>
<dbReference type="AlphaFoldDB" id="A0A835HMR2"/>
<keyword evidence="2" id="KW-0804">Transcription</keyword>
<dbReference type="GO" id="GO:0006353">
    <property type="term" value="P:DNA-templated transcription termination"/>
    <property type="evidence" value="ECO:0007669"/>
    <property type="project" value="UniProtKB-KW"/>
</dbReference>
<gene>
    <name evidence="4" type="ORF">IFM89_001689</name>
</gene>
<evidence type="ECO:0000313" key="5">
    <source>
        <dbReference type="Proteomes" id="UP000631114"/>
    </source>
</evidence>
<reference evidence="4 5" key="1">
    <citation type="submission" date="2020-10" db="EMBL/GenBank/DDBJ databases">
        <title>The Coptis chinensis genome and diversification of protoberbering-type alkaloids.</title>
        <authorList>
            <person name="Wang B."/>
            <person name="Shu S."/>
            <person name="Song C."/>
            <person name="Liu Y."/>
        </authorList>
    </citation>
    <scope>NUCLEOTIDE SEQUENCE [LARGE SCALE GENOMIC DNA]</scope>
    <source>
        <strain evidence="4">HL-2020</strain>
        <tissue evidence="4">Leaf</tissue>
    </source>
</reference>
<organism evidence="4 5">
    <name type="scientific">Coptis chinensis</name>
    <dbReference type="NCBI Taxonomy" id="261450"/>
    <lineage>
        <taxon>Eukaryota</taxon>
        <taxon>Viridiplantae</taxon>
        <taxon>Streptophyta</taxon>
        <taxon>Embryophyta</taxon>
        <taxon>Tracheophyta</taxon>
        <taxon>Spermatophyta</taxon>
        <taxon>Magnoliopsida</taxon>
        <taxon>Ranunculales</taxon>
        <taxon>Ranunculaceae</taxon>
        <taxon>Coptidoideae</taxon>
        <taxon>Coptis</taxon>
    </lineage>
</organism>
<comment type="similarity">
    <text evidence="1">Belongs to the mTERF family.</text>
</comment>
<dbReference type="Gene3D" id="1.25.70.10">
    <property type="entry name" value="Transcription termination factor 3, mitochondrial"/>
    <property type="match status" value="2"/>
</dbReference>
<sequence length="478" mass="54238">MSSLAPMSWELLLIKCVPSSAFCRKVPDVIFPSLDIHLFGSTCSRMQKNTTVQVNHHSVLHLWYRWLVKKCAFAGMWHERVSRNCLTLEFLCNKSAKPFTQNKQVFQANRGRILNTNFILLQNPFSKSFSKSTENKSSSSFTVSYLEKSCGLSTEAALKAAKRVHFENATNPDSVLKFFQQHGFTNTQISTMISKLPLLLLSDPNKTLEPKLQFLKEVGFSDTDIGKLLSKSNSYLFASLEHTVIPSFNSLKMLLQTEKNVVSAIRTSIGVDILRLEPQKFLEPKIQILRDHGVPDSNISRFISIEFQNLGVKNNYFNDTVKELIAMGISPSSKGFAQALCIVSGMTKAKREVKMGVYKSFGWSDEEILMAFTRQPTCLAISEEKLRIGLDFFINRKKWEPARLAKAPNILGLSMEKRIIPRLNVIEFLISKCLLEKDMHIVTPLFLTDAKFIQKYVAKYGGRVPELLKLYQGKLRSV</sequence>
<dbReference type="OrthoDB" id="637682at2759"/>
<dbReference type="InterPro" id="IPR003690">
    <property type="entry name" value="MTERF"/>
</dbReference>
<keyword evidence="5" id="KW-1185">Reference proteome</keyword>
<keyword evidence="3" id="KW-0809">Transit peptide</keyword>
<dbReference type="EMBL" id="JADFTS010000006">
    <property type="protein sequence ID" value="KAF9599743.1"/>
    <property type="molecule type" value="Genomic_DNA"/>
</dbReference>
<dbReference type="PANTHER" id="PTHR13068:SF166">
    <property type="entry name" value="TRANSCRIPTION TERMINATION FACTOR MTERF15, MITOCHONDRIAL-LIKE"/>
    <property type="match status" value="1"/>
</dbReference>
<dbReference type="Proteomes" id="UP000631114">
    <property type="component" value="Unassembled WGS sequence"/>
</dbReference>